<dbReference type="AlphaFoldDB" id="A0ABD5CTW8"/>
<keyword evidence="1 3" id="KW-0808">Transferase</keyword>
<dbReference type="GO" id="GO:0032259">
    <property type="term" value="P:methylation"/>
    <property type="evidence" value="ECO:0007669"/>
    <property type="project" value="UniProtKB-KW"/>
</dbReference>
<name>A0ABD5CTW8_9BURK</name>
<evidence type="ECO:0000313" key="4">
    <source>
        <dbReference type="Proteomes" id="UP001245184"/>
    </source>
</evidence>
<organism evidence="3 4">
    <name type="scientific">Paraburkholderia graminis</name>
    <dbReference type="NCBI Taxonomy" id="60548"/>
    <lineage>
        <taxon>Bacteria</taxon>
        <taxon>Pseudomonadati</taxon>
        <taxon>Pseudomonadota</taxon>
        <taxon>Betaproteobacteria</taxon>
        <taxon>Burkholderiales</taxon>
        <taxon>Burkholderiaceae</taxon>
        <taxon>Paraburkholderia</taxon>
    </lineage>
</organism>
<dbReference type="EC" id="2.1.1.157" evidence="3"/>
<feature type="domain" description="Methyltransferase type 11" evidence="2">
    <location>
        <begin position="70"/>
        <end position="167"/>
    </location>
</feature>
<accession>A0ABD5CTW8</accession>
<dbReference type="PANTHER" id="PTHR44068:SF11">
    <property type="entry name" value="GERANYL DIPHOSPHATE 2-C-METHYLTRANSFERASE"/>
    <property type="match status" value="1"/>
</dbReference>
<proteinExistence type="predicted"/>
<dbReference type="PANTHER" id="PTHR44068">
    <property type="entry name" value="ZGC:194242"/>
    <property type="match status" value="1"/>
</dbReference>
<dbReference type="CDD" id="cd02440">
    <property type="entry name" value="AdoMet_MTases"/>
    <property type="match status" value="1"/>
</dbReference>
<dbReference type="InterPro" id="IPR013216">
    <property type="entry name" value="Methyltransf_11"/>
</dbReference>
<dbReference type="Gene3D" id="3.40.50.150">
    <property type="entry name" value="Vaccinia Virus protein VP39"/>
    <property type="match status" value="1"/>
</dbReference>
<reference evidence="3 4" key="1">
    <citation type="submission" date="2023-08" db="EMBL/GenBank/DDBJ databases">
        <title>Genome sequencing of plant associated microbes to promote plant fitness in Sorghum bicolor and Oryza sativa.</title>
        <authorList>
            <person name="Coleman-Derr D."/>
        </authorList>
    </citation>
    <scope>NUCLEOTIDE SEQUENCE [LARGE SCALE GENOMIC DNA]</scope>
    <source>
        <strain evidence="3 4">SLBN-33</strain>
    </source>
</reference>
<dbReference type="RefSeq" id="WP_029970054.1">
    <property type="nucleotide sequence ID" value="NZ_ATXV01000009.1"/>
</dbReference>
<dbReference type="EMBL" id="JAVIZN010000002">
    <property type="protein sequence ID" value="MDR6207622.1"/>
    <property type="molecule type" value="Genomic_DNA"/>
</dbReference>
<dbReference type="Pfam" id="PF08241">
    <property type="entry name" value="Methyltransf_11"/>
    <property type="match status" value="1"/>
</dbReference>
<comment type="caution">
    <text evidence="3">The sequence shown here is derived from an EMBL/GenBank/DDBJ whole genome shotgun (WGS) entry which is preliminary data.</text>
</comment>
<protein>
    <submittedName>
        <fullName evidence="3">Sarcosine/dimethylglycine N-methyltransferase</fullName>
        <ecNumber evidence="3">2.1.1.157</ecNumber>
    </submittedName>
</protein>
<dbReference type="Proteomes" id="UP001245184">
    <property type="component" value="Unassembled WGS sequence"/>
</dbReference>
<keyword evidence="3" id="KW-0489">Methyltransferase</keyword>
<gene>
    <name evidence="3" type="ORF">QF025_006342</name>
</gene>
<evidence type="ECO:0000259" key="2">
    <source>
        <dbReference type="Pfam" id="PF08241"/>
    </source>
</evidence>
<dbReference type="SUPFAM" id="SSF53335">
    <property type="entry name" value="S-adenosyl-L-methionine-dependent methyltransferases"/>
    <property type="match status" value="1"/>
</dbReference>
<dbReference type="InterPro" id="IPR050447">
    <property type="entry name" value="Erg6_SMT_methyltransf"/>
</dbReference>
<dbReference type="GO" id="GO:0008757">
    <property type="term" value="F:S-adenosylmethionine-dependent methyltransferase activity"/>
    <property type="evidence" value="ECO:0007669"/>
    <property type="project" value="UniProtKB-ARBA"/>
</dbReference>
<sequence length="285" mass="30584">MNDALDDVRGHYRATGLTGRLKVALSAFGPEDQPLTPQQLAALDQFHTRGLAATAELAGLARITADMSVLDVGSGVGGPARFLAATYGCRVTGIDLSEPFVDAARYLTQRTGQSEQVSFHTASALELPFEDAQFDAVFLQHVAMNITDRARLYREIERVLKPGGRFATFDVVVANGGEPHYPVPWARTPATSFLLTADATREAIEQAGLRTLAWQDDTDTAKAWFAELRASGPPPSPNLGVVMGPDFAQLTTNLGRNILEGRLGILTAVFEAASAKTAHHLENGQ</sequence>
<evidence type="ECO:0000256" key="1">
    <source>
        <dbReference type="ARBA" id="ARBA00022679"/>
    </source>
</evidence>
<evidence type="ECO:0000313" key="3">
    <source>
        <dbReference type="EMBL" id="MDR6207622.1"/>
    </source>
</evidence>
<dbReference type="InterPro" id="IPR029063">
    <property type="entry name" value="SAM-dependent_MTases_sf"/>
</dbReference>